<sequence>MLTLLYFYLPKMSSGAPFLLSASEQYDGTNWLEFKTKIRAAAKQRGVLGYLDGTIPCPPSPAEVALAAAAAAALAQGTTKGSPTRPSTPTPSPTTFATAYWGSTTPTYDEWQQRDAWTQGLISLNVKNAIGLGIKLDGTAAETYASIAVIKDAVSDLGCITAEAELNEIKYSDGSDMDEHIAALRTAWMKANGQGAGITDTKFRMVVLKSLPSTWLPFIGSLYTEVTSAGVIARVSAHSKMILSIIPASGTSLKALSTSSSNSKLRNPHLKCTNCGKAGHELTTCFQKGGGKEGQFPEWWRGKKVSGGTQTAASATTTHIAASAIASTNDDNFYAFSTQHANSATSRNRDGSLKTFGDSAASDHYFGARADFHDYVAEERVGETATGEKFRILGRGTVRKVSVVNGKRINISFMNVLHAPDFTHNLVSIGRLDRAGYTIQFAGGKVAVLDQKGVTVVEGPAAGTMYELPLFDPTPDDILPTAYISRSLSKATDLETWHHRLGHVSEATIMKMMKGEMVIGLTNETLTRKCTVGKCEDCIFGKHARRPFDYEVVQVRDVLALVAIDLWGPARVRSTGGKLYMMLFTDTTREAVEHEDGGDGGGEGEGRVEDEETDGAEDASLDVVAEDADRAYGLAKSHTTLSAPGGNVEMPRSSSPESESYVSAPSSPVIPPSDPVSAPPVPRRSGRIAGDAPTIERVRLDAPLAMSAEKVLTPDDDHWVPRGDVRNWTDALLKPLSTPIPPSLDPHPSTDSSTKHDGDTQLTAPDEKSLVVVLDRALYGTVDGARNWSIALSTEMKELGYYESRADQSVRTRLRDGEHTITATYSDDVTGATTTREGYEVAMRELGRKFQVKDMGELKFVIGMGVDRDWDTGIAKVHVRPFLKRTLERFRMTDCAPKYTPLPVGISLTSAMSPSTDLEKQAMANVPYREALGCIMYAQYVARPDLSFQPWTLGFFMNLGNYPSEGMHPQGQLPKGLGSDASGLLLEIEGKFMHDFGELPTVTLTLSPWSPILMARADGHDARPDDLSH</sequence>
<keyword evidence="1" id="KW-0479">Metal-binding</keyword>
<feature type="domain" description="CCHC-type" evidence="3">
    <location>
        <begin position="271"/>
        <end position="285"/>
    </location>
</feature>
<proteinExistence type="predicted"/>
<organism evidence="4 5">
    <name type="scientific">Psilocybe cf. subviscida</name>
    <dbReference type="NCBI Taxonomy" id="2480587"/>
    <lineage>
        <taxon>Eukaryota</taxon>
        <taxon>Fungi</taxon>
        <taxon>Dikarya</taxon>
        <taxon>Basidiomycota</taxon>
        <taxon>Agaricomycotina</taxon>
        <taxon>Agaricomycetes</taxon>
        <taxon>Agaricomycetidae</taxon>
        <taxon>Agaricales</taxon>
        <taxon>Agaricineae</taxon>
        <taxon>Strophariaceae</taxon>
        <taxon>Psilocybe</taxon>
    </lineage>
</organism>
<feature type="region of interest" description="Disordered" evidence="2">
    <location>
        <begin position="591"/>
        <end position="620"/>
    </location>
</feature>
<dbReference type="Pfam" id="PF13976">
    <property type="entry name" value="gag_pre-integrs"/>
    <property type="match status" value="1"/>
</dbReference>
<keyword evidence="5" id="KW-1185">Reference proteome</keyword>
<feature type="compositionally biased region" description="Basic and acidic residues" evidence="2">
    <location>
        <begin position="753"/>
        <end position="764"/>
    </location>
</feature>
<feature type="compositionally biased region" description="Acidic residues" evidence="2">
    <location>
        <begin position="608"/>
        <end position="620"/>
    </location>
</feature>
<dbReference type="InterPro" id="IPR054722">
    <property type="entry name" value="PolX-like_BBD"/>
</dbReference>
<feature type="region of interest" description="Disordered" evidence="2">
    <location>
        <begin position="636"/>
        <end position="694"/>
    </location>
</feature>
<dbReference type="InterPro" id="IPR001878">
    <property type="entry name" value="Znf_CCHC"/>
</dbReference>
<evidence type="ECO:0000313" key="5">
    <source>
        <dbReference type="Proteomes" id="UP000567179"/>
    </source>
</evidence>
<dbReference type="Pfam" id="PF22936">
    <property type="entry name" value="Pol_BBD"/>
    <property type="match status" value="1"/>
</dbReference>
<gene>
    <name evidence="4" type="ORF">D9619_009137</name>
</gene>
<evidence type="ECO:0000256" key="2">
    <source>
        <dbReference type="SAM" id="MobiDB-lite"/>
    </source>
</evidence>
<reference evidence="4 5" key="1">
    <citation type="journal article" date="2020" name="ISME J.">
        <title>Uncovering the hidden diversity of litter-decomposition mechanisms in mushroom-forming fungi.</title>
        <authorList>
            <person name="Floudas D."/>
            <person name="Bentzer J."/>
            <person name="Ahren D."/>
            <person name="Johansson T."/>
            <person name="Persson P."/>
            <person name="Tunlid A."/>
        </authorList>
    </citation>
    <scope>NUCLEOTIDE SEQUENCE [LARGE SCALE GENOMIC DNA]</scope>
    <source>
        <strain evidence="4 5">CBS 101986</strain>
    </source>
</reference>
<dbReference type="Pfam" id="PF07727">
    <property type="entry name" value="RVT_2"/>
    <property type="match status" value="1"/>
</dbReference>
<feature type="region of interest" description="Disordered" evidence="2">
    <location>
        <begin position="734"/>
        <end position="764"/>
    </location>
</feature>
<dbReference type="AlphaFoldDB" id="A0A8H5BUQ2"/>
<evidence type="ECO:0000313" key="4">
    <source>
        <dbReference type="EMBL" id="KAF5329775.1"/>
    </source>
</evidence>
<evidence type="ECO:0000259" key="3">
    <source>
        <dbReference type="PROSITE" id="PS50158"/>
    </source>
</evidence>
<keyword evidence="1" id="KW-0863">Zinc-finger</keyword>
<comment type="caution">
    <text evidence="4">The sequence shown here is derived from an EMBL/GenBank/DDBJ whole genome shotgun (WGS) entry which is preliminary data.</text>
</comment>
<protein>
    <recommendedName>
        <fullName evidence="3">CCHC-type domain-containing protein</fullName>
    </recommendedName>
</protein>
<accession>A0A8H5BUQ2</accession>
<keyword evidence="1" id="KW-0862">Zinc</keyword>
<dbReference type="GO" id="GO:0003676">
    <property type="term" value="F:nucleic acid binding"/>
    <property type="evidence" value="ECO:0007669"/>
    <property type="project" value="InterPro"/>
</dbReference>
<dbReference type="OrthoDB" id="7691805at2759"/>
<dbReference type="EMBL" id="JAACJJ010000002">
    <property type="protein sequence ID" value="KAF5329775.1"/>
    <property type="molecule type" value="Genomic_DNA"/>
</dbReference>
<feature type="compositionally biased region" description="Low complexity" evidence="2">
    <location>
        <begin position="648"/>
        <end position="667"/>
    </location>
</feature>
<dbReference type="GO" id="GO:0008270">
    <property type="term" value="F:zinc ion binding"/>
    <property type="evidence" value="ECO:0007669"/>
    <property type="project" value="UniProtKB-KW"/>
</dbReference>
<dbReference type="Pfam" id="PF14223">
    <property type="entry name" value="Retrotran_gag_2"/>
    <property type="match status" value="1"/>
</dbReference>
<feature type="compositionally biased region" description="Pro residues" evidence="2">
    <location>
        <begin position="668"/>
        <end position="682"/>
    </location>
</feature>
<dbReference type="InterPro" id="IPR025724">
    <property type="entry name" value="GAG-pre-integrase_dom"/>
</dbReference>
<dbReference type="PROSITE" id="PS50158">
    <property type="entry name" value="ZF_CCHC"/>
    <property type="match status" value="1"/>
</dbReference>
<evidence type="ECO:0000256" key="1">
    <source>
        <dbReference type="PROSITE-ProRule" id="PRU00047"/>
    </source>
</evidence>
<name>A0A8H5BUQ2_9AGAR</name>
<dbReference type="Proteomes" id="UP000567179">
    <property type="component" value="Unassembled WGS sequence"/>
</dbReference>
<dbReference type="InterPro" id="IPR013103">
    <property type="entry name" value="RVT_2"/>
</dbReference>